<keyword evidence="4 6" id="KW-1133">Transmembrane helix</keyword>
<dbReference type="Proteomes" id="UP000247792">
    <property type="component" value="Unassembled WGS sequence"/>
</dbReference>
<gene>
    <name evidence="8" type="ORF">DFR42_11928</name>
</gene>
<reference evidence="8 9" key="1">
    <citation type="submission" date="2018-05" db="EMBL/GenBank/DDBJ databases">
        <title>Genomic Encyclopedia of Type Strains, Phase IV (KMG-IV): sequencing the most valuable type-strain genomes for metagenomic binning, comparative biology and taxonomic classification.</title>
        <authorList>
            <person name="Goeker M."/>
        </authorList>
    </citation>
    <scope>NUCLEOTIDE SEQUENCE [LARGE SCALE GENOMIC DNA]</scope>
    <source>
        <strain evidence="8 9">DSM 19792</strain>
    </source>
</reference>
<organism evidence="8 9">
    <name type="scientific">Undibacterium pigrum</name>
    <dbReference type="NCBI Taxonomy" id="401470"/>
    <lineage>
        <taxon>Bacteria</taxon>
        <taxon>Pseudomonadati</taxon>
        <taxon>Pseudomonadota</taxon>
        <taxon>Betaproteobacteria</taxon>
        <taxon>Burkholderiales</taxon>
        <taxon>Oxalobacteraceae</taxon>
        <taxon>Undibacterium</taxon>
    </lineage>
</organism>
<accession>A0A318J7V3</accession>
<dbReference type="PANTHER" id="PTHR32322">
    <property type="entry name" value="INNER MEMBRANE TRANSPORTER"/>
    <property type="match status" value="1"/>
</dbReference>
<feature type="transmembrane region" description="Helical" evidence="6">
    <location>
        <begin position="112"/>
        <end position="130"/>
    </location>
</feature>
<keyword evidence="9" id="KW-1185">Reference proteome</keyword>
<evidence type="ECO:0000313" key="9">
    <source>
        <dbReference type="Proteomes" id="UP000247792"/>
    </source>
</evidence>
<dbReference type="SUPFAM" id="SSF103481">
    <property type="entry name" value="Multidrug resistance efflux transporter EmrE"/>
    <property type="match status" value="2"/>
</dbReference>
<name>A0A318J7V3_9BURK</name>
<dbReference type="AlphaFoldDB" id="A0A318J7V3"/>
<comment type="caution">
    <text evidence="8">The sequence shown here is derived from an EMBL/GenBank/DDBJ whole genome shotgun (WGS) entry which is preliminary data.</text>
</comment>
<evidence type="ECO:0000256" key="3">
    <source>
        <dbReference type="ARBA" id="ARBA00022692"/>
    </source>
</evidence>
<evidence type="ECO:0000256" key="4">
    <source>
        <dbReference type="ARBA" id="ARBA00022989"/>
    </source>
</evidence>
<sequence length="296" mass="32271">MVAAMTLSGSIGLFVLASGQPAMTVVLLRCLIGGLSLLALLYWQGGWQNLNARQVKWLLLGAAALIINWLCLFSAYRLSSISIATVVYHVQPFFLLILLAMTQRDGQLWRKLPFLLVAFAGVVLSSGLDIRHDFLRSADGHVSHALAGAGLALLAALLYAFATLATRKLQGIAPAQIASVQLLLGAVVLAPMADLSGWNWHWQSWGSLLLLGFVHTGLMYKLMYDAFQKLPATSIASLSFIYPLVALLVDMWFFSTVLSTVQLLGMAMILIAVLANQRDWNLAALMRTLNFKNGIK</sequence>
<evidence type="ECO:0000313" key="8">
    <source>
        <dbReference type="EMBL" id="PXX36822.1"/>
    </source>
</evidence>
<proteinExistence type="inferred from homology"/>
<feature type="transmembrane region" description="Helical" evidence="6">
    <location>
        <begin position="22"/>
        <end position="43"/>
    </location>
</feature>
<dbReference type="Pfam" id="PF00892">
    <property type="entry name" value="EamA"/>
    <property type="match status" value="2"/>
</dbReference>
<comment type="similarity">
    <text evidence="2">Belongs to the EamA transporter family.</text>
</comment>
<evidence type="ECO:0000256" key="6">
    <source>
        <dbReference type="SAM" id="Phobius"/>
    </source>
</evidence>
<dbReference type="PANTHER" id="PTHR32322:SF2">
    <property type="entry name" value="EAMA DOMAIN-CONTAINING PROTEIN"/>
    <property type="match status" value="1"/>
</dbReference>
<dbReference type="OrthoDB" id="9814238at2"/>
<evidence type="ECO:0000256" key="2">
    <source>
        <dbReference type="ARBA" id="ARBA00007362"/>
    </source>
</evidence>
<dbReference type="InterPro" id="IPR050638">
    <property type="entry name" value="AA-Vitamin_Transporters"/>
</dbReference>
<feature type="transmembrane region" description="Helical" evidence="6">
    <location>
        <begin position="173"/>
        <end position="193"/>
    </location>
</feature>
<dbReference type="InterPro" id="IPR037185">
    <property type="entry name" value="EmrE-like"/>
</dbReference>
<feature type="transmembrane region" description="Helical" evidence="6">
    <location>
        <begin position="260"/>
        <end position="277"/>
    </location>
</feature>
<feature type="domain" description="EamA" evidence="7">
    <location>
        <begin position="5"/>
        <end position="126"/>
    </location>
</feature>
<feature type="domain" description="EamA" evidence="7">
    <location>
        <begin position="148"/>
        <end position="274"/>
    </location>
</feature>
<feature type="transmembrane region" description="Helical" evidence="6">
    <location>
        <begin position="55"/>
        <end position="75"/>
    </location>
</feature>
<protein>
    <submittedName>
        <fullName evidence="8">Threonine/homoserine efflux transporter RhtA</fullName>
    </submittedName>
</protein>
<feature type="transmembrane region" description="Helical" evidence="6">
    <location>
        <begin position="142"/>
        <end position="161"/>
    </location>
</feature>
<keyword evidence="3 6" id="KW-0812">Transmembrane</keyword>
<feature type="transmembrane region" description="Helical" evidence="6">
    <location>
        <begin position="235"/>
        <end position="254"/>
    </location>
</feature>
<dbReference type="EMBL" id="QJKB01000019">
    <property type="protein sequence ID" value="PXX36822.1"/>
    <property type="molecule type" value="Genomic_DNA"/>
</dbReference>
<evidence type="ECO:0000256" key="1">
    <source>
        <dbReference type="ARBA" id="ARBA00004141"/>
    </source>
</evidence>
<keyword evidence="5 6" id="KW-0472">Membrane</keyword>
<evidence type="ECO:0000259" key="7">
    <source>
        <dbReference type="Pfam" id="PF00892"/>
    </source>
</evidence>
<feature type="transmembrane region" description="Helical" evidence="6">
    <location>
        <begin position="81"/>
        <end position="100"/>
    </location>
</feature>
<comment type="subcellular location">
    <subcellularLocation>
        <location evidence="1">Membrane</location>
        <topology evidence="1">Multi-pass membrane protein</topology>
    </subcellularLocation>
</comment>
<dbReference type="GO" id="GO:0016020">
    <property type="term" value="C:membrane"/>
    <property type="evidence" value="ECO:0007669"/>
    <property type="project" value="UniProtKB-SubCell"/>
</dbReference>
<feature type="transmembrane region" description="Helical" evidence="6">
    <location>
        <begin position="205"/>
        <end position="223"/>
    </location>
</feature>
<evidence type="ECO:0000256" key="5">
    <source>
        <dbReference type="ARBA" id="ARBA00023136"/>
    </source>
</evidence>
<dbReference type="InterPro" id="IPR000620">
    <property type="entry name" value="EamA_dom"/>
</dbReference>